<accession>A0A7N0UMI3</accession>
<feature type="compositionally biased region" description="Basic and acidic residues" evidence="1">
    <location>
        <begin position="80"/>
        <end position="96"/>
    </location>
</feature>
<dbReference type="EnsemblPlants" id="Kaladp0073s0102.1.v1.1">
    <property type="protein sequence ID" value="Kaladp0073s0102.1.v1.1"/>
    <property type="gene ID" value="Kaladp0073s0102.v1.1"/>
</dbReference>
<evidence type="ECO:0000256" key="1">
    <source>
        <dbReference type="SAM" id="MobiDB-lite"/>
    </source>
</evidence>
<sequence>MVHFLSSTFYFHSAPSAHYCLFLHHLLIKKLHLIYCTHQFPSRRLLSSPELWGDMGSEAPSWADQWGSGGIGAMEDGADDGNKTHKDDGKKKKGSETKGGGLFKAKAAAVAGANKLKTGTTMGFKWVKNRCQKKPSSPK</sequence>
<dbReference type="PANTHER" id="PTHR33386">
    <property type="entry name" value="OS02G0740600 PROTEIN"/>
    <property type="match status" value="1"/>
</dbReference>
<organism evidence="2 3">
    <name type="scientific">Kalanchoe fedtschenkoi</name>
    <name type="common">Lavender scallops</name>
    <name type="synonym">South American air plant</name>
    <dbReference type="NCBI Taxonomy" id="63787"/>
    <lineage>
        <taxon>Eukaryota</taxon>
        <taxon>Viridiplantae</taxon>
        <taxon>Streptophyta</taxon>
        <taxon>Embryophyta</taxon>
        <taxon>Tracheophyta</taxon>
        <taxon>Spermatophyta</taxon>
        <taxon>Magnoliopsida</taxon>
        <taxon>eudicotyledons</taxon>
        <taxon>Gunneridae</taxon>
        <taxon>Pentapetalae</taxon>
        <taxon>Saxifragales</taxon>
        <taxon>Crassulaceae</taxon>
        <taxon>Kalanchoe</taxon>
    </lineage>
</organism>
<dbReference type="AlphaFoldDB" id="A0A7N0UMI3"/>
<feature type="region of interest" description="Disordered" evidence="1">
    <location>
        <begin position="66"/>
        <end position="99"/>
    </location>
</feature>
<reference evidence="2" key="1">
    <citation type="submission" date="2021-01" db="UniProtKB">
        <authorList>
            <consortium name="EnsemblPlants"/>
        </authorList>
    </citation>
    <scope>IDENTIFICATION</scope>
</reference>
<evidence type="ECO:0000313" key="3">
    <source>
        <dbReference type="Proteomes" id="UP000594263"/>
    </source>
</evidence>
<name>A0A7N0UMI3_KALFE</name>
<dbReference type="Gramene" id="Kaladp0073s0102.1.v1.1">
    <property type="protein sequence ID" value="Kaladp0073s0102.1.v1.1"/>
    <property type="gene ID" value="Kaladp0073s0102.v1.1"/>
</dbReference>
<evidence type="ECO:0000313" key="2">
    <source>
        <dbReference type="EnsemblPlants" id="Kaladp0073s0102.1.v1.1"/>
    </source>
</evidence>
<protein>
    <submittedName>
        <fullName evidence="2">Uncharacterized protein</fullName>
    </submittedName>
</protein>
<dbReference type="Proteomes" id="UP000594263">
    <property type="component" value="Unplaced"/>
</dbReference>
<proteinExistence type="predicted"/>
<dbReference type="PANTHER" id="PTHR33386:SF26">
    <property type="entry name" value="ANKYRIN REPEAT PROTEIN"/>
    <property type="match status" value="1"/>
</dbReference>
<keyword evidence="3" id="KW-1185">Reference proteome</keyword>